<comment type="caution">
    <text evidence="12">The sequence shown here is derived from an EMBL/GenBank/DDBJ whole genome shotgun (WGS) entry which is preliminary data.</text>
</comment>
<evidence type="ECO:0000256" key="2">
    <source>
        <dbReference type="ARBA" id="ARBA00004496"/>
    </source>
</evidence>
<comment type="similarity">
    <text evidence="3">Belongs to the TORC family.</text>
</comment>
<dbReference type="GO" id="GO:0051289">
    <property type="term" value="P:protein homotetramerization"/>
    <property type="evidence" value="ECO:0007669"/>
    <property type="project" value="InterPro"/>
</dbReference>
<keyword evidence="6" id="KW-0805">Transcription regulation</keyword>
<proteinExistence type="inferred from homology"/>
<dbReference type="EMBL" id="JAHWGI010001092">
    <property type="protein sequence ID" value="KAK3922508.1"/>
    <property type="molecule type" value="Genomic_DNA"/>
</dbReference>
<comment type="subcellular location">
    <subcellularLocation>
        <location evidence="2">Cytoplasm</location>
    </subcellularLocation>
    <subcellularLocation>
        <location evidence="1">Nucleus</location>
    </subcellularLocation>
</comment>
<dbReference type="GO" id="GO:0005634">
    <property type="term" value="C:nucleus"/>
    <property type="evidence" value="ECO:0007669"/>
    <property type="project" value="UniProtKB-SubCell"/>
</dbReference>
<evidence type="ECO:0000256" key="8">
    <source>
        <dbReference type="ARBA" id="ARBA00023163"/>
    </source>
</evidence>
<evidence type="ECO:0000256" key="10">
    <source>
        <dbReference type="SAM" id="SignalP"/>
    </source>
</evidence>
<evidence type="ECO:0000256" key="6">
    <source>
        <dbReference type="ARBA" id="ARBA00023015"/>
    </source>
</evidence>
<keyword evidence="7" id="KW-0010">Activator</keyword>
<feature type="domain" description="Transducer of regulated CREB activity N-terminal" evidence="11">
    <location>
        <begin position="28"/>
        <end position="68"/>
    </location>
</feature>
<dbReference type="Proteomes" id="UP001219518">
    <property type="component" value="Unassembled WGS sequence"/>
</dbReference>
<gene>
    <name evidence="12" type="ORF">KUF71_011965</name>
</gene>
<reference evidence="12" key="1">
    <citation type="submission" date="2021-07" db="EMBL/GenBank/DDBJ databases">
        <authorList>
            <person name="Catto M.A."/>
            <person name="Jacobson A."/>
            <person name="Kennedy G."/>
            <person name="Labadie P."/>
            <person name="Hunt B.G."/>
            <person name="Srinivasan R."/>
        </authorList>
    </citation>
    <scope>NUCLEOTIDE SEQUENCE</scope>
    <source>
        <strain evidence="12">PL_HMW_Pooled</strain>
        <tissue evidence="12">Head</tissue>
    </source>
</reference>
<evidence type="ECO:0000256" key="7">
    <source>
        <dbReference type="ARBA" id="ARBA00023159"/>
    </source>
</evidence>
<evidence type="ECO:0000256" key="9">
    <source>
        <dbReference type="ARBA" id="ARBA00023242"/>
    </source>
</evidence>
<keyword evidence="10" id="KW-0732">Signal</keyword>
<dbReference type="PANTHER" id="PTHR13589">
    <property type="entry name" value="CREB-REGULATED TRANSCRIPTION COACTIVATOR"/>
    <property type="match status" value="1"/>
</dbReference>
<accession>A0AAE1HJW8</accession>
<evidence type="ECO:0000256" key="3">
    <source>
        <dbReference type="ARBA" id="ARBA00007167"/>
    </source>
</evidence>
<sequence>MCVCLALLWAWPGLPGLGLPVVTRMTSPRKFAEKIALHNQKQAEGTAEFEQVMRDVHKATKVRREMREESRGVWNVVGAPRPS</sequence>
<keyword evidence="5" id="KW-0597">Phosphoprotein</keyword>
<feature type="signal peptide" evidence="10">
    <location>
        <begin position="1"/>
        <end position="18"/>
    </location>
</feature>
<keyword evidence="13" id="KW-1185">Reference proteome</keyword>
<protein>
    <submittedName>
        <fullName evidence="12">CREB-regulated transcription coactivator 1</fullName>
    </submittedName>
</protein>
<evidence type="ECO:0000256" key="5">
    <source>
        <dbReference type="ARBA" id="ARBA00022553"/>
    </source>
</evidence>
<dbReference type="GO" id="GO:0005737">
    <property type="term" value="C:cytoplasm"/>
    <property type="evidence" value="ECO:0007669"/>
    <property type="project" value="UniProtKB-SubCell"/>
</dbReference>
<evidence type="ECO:0000256" key="1">
    <source>
        <dbReference type="ARBA" id="ARBA00004123"/>
    </source>
</evidence>
<reference evidence="12" key="2">
    <citation type="journal article" date="2023" name="BMC Genomics">
        <title>Pest status, molecular evolution, and epigenetic factors derived from the genome assembly of Frankliniella fusca, a thysanopteran phytovirus vector.</title>
        <authorList>
            <person name="Catto M.A."/>
            <person name="Labadie P.E."/>
            <person name="Jacobson A.L."/>
            <person name="Kennedy G.G."/>
            <person name="Srinivasan R."/>
            <person name="Hunt B.G."/>
        </authorList>
    </citation>
    <scope>NUCLEOTIDE SEQUENCE</scope>
    <source>
        <strain evidence="12">PL_HMW_Pooled</strain>
    </source>
</reference>
<organism evidence="12 13">
    <name type="scientific">Frankliniella fusca</name>
    <dbReference type="NCBI Taxonomy" id="407009"/>
    <lineage>
        <taxon>Eukaryota</taxon>
        <taxon>Metazoa</taxon>
        <taxon>Ecdysozoa</taxon>
        <taxon>Arthropoda</taxon>
        <taxon>Hexapoda</taxon>
        <taxon>Insecta</taxon>
        <taxon>Pterygota</taxon>
        <taxon>Neoptera</taxon>
        <taxon>Paraneoptera</taxon>
        <taxon>Thysanoptera</taxon>
        <taxon>Terebrantia</taxon>
        <taxon>Thripoidea</taxon>
        <taxon>Thripidae</taxon>
        <taxon>Frankliniella</taxon>
    </lineage>
</organism>
<keyword evidence="9" id="KW-0539">Nucleus</keyword>
<evidence type="ECO:0000313" key="13">
    <source>
        <dbReference type="Proteomes" id="UP001219518"/>
    </source>
</evidence>
<dbReference type="InterPro" id="IPR024786">
    <property type="entry name" value="TORC"/>
</dbReference>
<evidence type="ECO:0000313" key="12">
    <source>
        <dbReference type="EMBL" id="KAK3922508.1"/>
    </source>
</evidence>
<dbReference type="AlphaFoldDB" id="A0AAE1HJW8"/>
<feature type="chain" id="PRO_5041979036" evidence="10">
    <location>
        <begin position="19"/>
        <end position="83"/>
    </location>
</feature>
<name>A0AAE1HJW8_9NEOP</name>
<dbReference type="PANTHER" id="PTHR13589:SF15">
    <property type="entry name" value="CREB-REGULATED TRANSCRIPTION COACTIVATOR, ISOFORM B"/>
    <property type="match status" value="1"/>
</dbReference>
<dbReference type="Pfam" id="PF12884">
    <property type="entry name" value="TORC_N"/>
    <property type="match status" value="1"/>
</dbReference>
<dbReference type="GO" id="GO:0008140">
    <property type="term" value="F:cAMP response element binding protein binding"/>
    <property type="evidence" value="ECO:0007669"/>
    <property type="project" value="InterPro"/>
</dbReference>
<dbReference type="InterPro" id="IPR024783">
    <property type="entry name" value="TORC_N"/>
</dbReference>
<keyword evidence="4" id="KW-0963">Cytoplasm</keyword>
<evidence type="ECO:0000259" key="11">
    <source>
        <dbReference type="Pfam" id="PF12884"/>
    </source>
</evidence>
<keyword evidence="8" id="KW-0804">Transcription</keyword>
<dbReference type="GO" id="GO:0045944">
    <property type="term" value="P:positive regulation of transcription by RNA polymerase II"/>
    <property type="evidence" value="ECO:0007669"/>
    <property type="project" value="TreeGrafter"/>
</dbReference>
<evidence type="ECO:0000256" key="4">
    <source>
        <dbReference type="ARBA" id="ARBA00022490"/>
    </source>
</evidence>